<comment type="similarity">
    <text evidence="8">Belongs to the methyltransferase superfamily.</text>
</comment>
<evidence type="ECO:0000256" key="6">
    <source>
        <dbReference type="ARBA" id="ARBA00022691"/>
    </source>
</evidence>
<protein>
    <recommendedName>
        <fullName evidence="3 8">Malonyl-[acyl-carrier protein] O-methyltransferase</fullName>
        <shortName evidence="8">Malonyl-ACP O-methyltransferase</shortName>
        <ecNumber evidence="3 8">2.1.1.197</ecNumber>
    </recommendedName>
    <alternativeName>
        <fullName evidence="8">Biotin synthesis protein BioC</fullName>
    </alternativeName>
</protein>
<dbReference type="GO" id="GO:0032259">
    <property type="term" value="P:methylation"/>
    <property type="evidence" value="ECO:0007669"/>
    <property type="project" value="UniProtKB-KW"/>
</dbReference>
<dbReference type="NCBIfam" id="TIGR02072">
    <property type="entry name" value="BioC"/>
    <property type="match status" value="1"/>
</dbReference>
<dbReference type="CDD" id="cd02440">
    <property type="entry name" value="AdoMet_MTases"/>
    <property type="match status" value="1"/>
</dbReference>
<proteinExistence type="inferred from homology"/>
<comment type="caution">
    <text evidence="10">The sequence shown here is derived from an EMBL/GenBank/DDBJ whole genome shotgun (WGS) entry which is preliminary data.</text>
</comment>
<evidence type="ECO:0000256" key="8">
    <source>
        <dbReference type="HAMAP-Rule" id="MF_00835"/>
    </source>
</evidence>
<comment type="function">
    <text evidence="8">Converts the free carboxyl group of a malonyl-thioester to its methyl ester by transfer of a methyl group from S-adenosyl-L-methionine (SAM). It allows to synthesize pimeloyl-ACP via the fatty acid synthetic pathway.</text>
</comment>
<evidence type="ECO:0000256" key="1">
    <source>
        <dbReference type="ARBA" id="ARBA00000852"/>
    </source>
</evidence>
<dbReference type="GO" id="GO:0008757">
    <property type="term" value="F:S-adenosylmethionine-dependent methyltransferase activity"/>
    <property type="evidence" value="ECO:0007669"/>
    <property type="project" value="InterPro"/>
</dbReference>
<comment type="pathway">
    <text evidence="2 8">Cofactor biosynthesis; biotin biosynthesis.</text>
</comment>
<evidence type="ECO:0000256" key="5">
    <source>
        <dbReference type="ARBA" id="ARBA00022679"/>
    </source>
</evidence>
<dbReference type="SUPFAM" id="SSF53335">
    <property type="entry name" value="S-adenosyl-L-methionine-dependent methyltransferases"/>
    <property type="match status" value="1"/>
</dbReference>
<dbReference type="UniPathway" id="UPA00078"/>
<evidence type="ECO:0000313" key="11">
    <source>
        <dbReference type="Proteomes" id="UP000252086"/>
    </source>
</evidence>
<dbReference type="EMBL" id="QNRF01000004">
    <property type="protein sequence ID" value="RBO83214.1"/>
    <property type="molecule type" value="Genomic_DNA"/>
</dbReference>
<evidence type="ECO:0000256" key="4">
    <source>
        <dbReference type="ARBA" id="ARBA00022603"/>
    </source>
</evidence>
<evidence type="ECO:0000256" key="2">
    <source>
        <dbReference type="ARBA" id="ARBA00004746"/>
    </source>
</evidence>
<dbReference type="GO" id="GO:0010340">
    <property type="term" value="F:carboxyl-O-methyltransferase activity"/>
    <property type="evidence" value="ECO:0007669"/>
    <property type="project" value="UniProtKB-UniRule"/>
</dbReference>
<dbReference type="HAMAP" id="MF_00835">
    <property type="entry name" value="BioC"/>
    <property type="match status" value="1"/>
</dbReference>
<dbReference type="GO" id="GO:0102130">
    <property type="term" value="F:malonyl-CoA methyltransferase activity"/>
    <property type="evidence" value="ECO:0007669"/>
    <property type="project" value="UniProtKB-EC"/>
</dbReference>
<dbReference type="PANTHER" id="PTHR43861:SF1">
    <property type="entry name" value="TRANS-ACONITATE 2-METHYLTRANSFERASE"/>
    <property type="match status" value="1"/>
</dbReference>
<dbReference type="Gene3D" id="3.40.50.150">
    <property type="entry name" value="Vaccinia Virus protein VP39"/>
    <property type="match status" value="1"/>
</dbReference>
<keyword evidence="11" id="KW-1185">Reference proteome</keyword>
<dbReference type="InterPro" id="IPR011814">
    <property type="entry name" value="BioC"/>
</dbReference>
<evidence type="ECO:0000256" key="7">
    <source>
        <dbReference type="ARBA" id="ARBA00022756"/>
    </source>
</evidence>
<gene>
    <name evidence="8" type="primary">bioC</name>
    <name evidence="10" type="ORF">DFP76_10429</name>
</gene>
<reference evidence="10 11" key="1">
    <citation type="submission" date="2018-06" db="EMBL/GenBank/DDBJ databases">
        <title>Genomic Encyclopedia of Type Strains, Phase III (KMG-III): the genomes of soil and plant-associated and newly described type strains.</title>
        <authorList>
            <person name="Whitman W."/>
        </authorList>
    </citation>
    <scope>NUCLEOTIDE SEQUENCE [LARGE SCALE GENOMIC DNA]</scope>
    <source>
        <strain evidence="10 11">CECT 7732</strain>
    </source>
</reference>
<dbReference type="AlphaFoldDB" id="A0A366D193"/>
<dbReference type="EC" id="2.1.1.197" evidence="3 8"/>
<dbReference type="InterPro" id="IPR029063">
    <property type="entry name" value="SAM-dependent_MTases_sf"/>
</dbReference>
<comment type="catalytic activity">
    <reaction evidence="1 8">
        <text>malonyl-[ACP] + S-adenosyl-L-methionine = malonyl-[ACP] methyl ester + S-adenosyl-L-homocysteine</text>
        <dbReference type="Rhea" id="RHEA:17105"/>
        <dbReference type="Rhea" id="RHEA-COMP:9623"/>
        <dbReference type="Rhea" id="RHEA-COMP:9954"/>
        <dbReference type="ChEBI" id="CHEBI:57856"/>
        <dbReference type="ChEBI" id="CHEBI:59789"/>
        <dbReference type="ChEBI" id="CHEBI:78449"/>
        <dbReference type="ChEBI" id="CHEBI:78845"/>
        <dbReference type="EC" id="2.1.1.197"/>
    </reaction>
</comment>
<dbReference type="PANTHER" id="PTHR43861">
    <property type="entry name" value="TRANS-ACONITATE 2-METHYLTRANSFERASE-RELATED"/>
    <property type="match status" value="1"/>
</dbReference>
<evidence type="ECO:0000256" key="3">
    <source>
        <dbReference type="ARBA" id="ARBA00012327"/>
    </source>
</evidence>
<keyword evidence="6 8" id="KW-0949">S-adenosyl-L-methionine</keyword>
<evidence type="ECO:0000313" key="10">
    <source>
        <dbReference type="EMBL" id="RBO83214.1"/>
    </source>
</evidence>
<feature type="domain" description="Methyltransferase type 11" evidence="9">
    <location>
        <begin position="56"/>
        <end position="151"/>
    </location>
</feature>
<name>A0A366D193_9GAMM</name>
<sequence length="270" mass="30057">MLITPNLSSTSAYKRQLAKRFDRAASSYDAYAQFQLDVLNQLLLCLPDSPTHTVMDLGTGTGLALPSLMTKCTPNHCVALDLSPAMLAVSRARMSEDLPIHYVCADAETFPFTESAFDLIFSSLAIQWCLQPESLFRSLFAASRHDGRLVFSTLLMGSMPELSTAWLGVDGREHVHQYVSEEMLKKQLLDASWQIESLSVEQIEMWFDSPEAAVASLKKVGASLISTEKPQAISPSTWKAFLQQYEKQRQVKGIPLSYQVAFVVARKRVS</sequence>
<keyword evidence="4 8" id="KW-0489">Methyltransferase</keyword>
<accession>A0A366D193</accession>
<evidence type="ECO:0000259" key="9">
    <source>
        <dbReference type="Pfam" id="PF08241"/>
    </source>
</evidence>
<dbReference type="InterPro" id="IPR013216">
    <property type="entry name" value="Methyltransf_11"/>
</dbReference>
<dbReference type="Pfam" id="PF08241">
    <property type="entry name" value="Methyltransf_11"/>
    <property type="match status" value="1"/>
</dbReference>
<keyword evidence="5 8" id="KW-0808">Transferase</keyword>
<organism evidence="10 11">
    <name type="scientific">Marinomonas aquiplantarum</name>
    <dbReference type="NCBI Taxonomy" id="491951"/>
    <lineage>
        <taxon>Bacteria</taxon>
        <taxon>Pseudomonadati</taxon>
        <taxon>Pseudomonadota</taxon>
        <taxon>Gammaproteobacteria</taxon>
        <taxon>Oceanospirillales</taxon>
        <taxon>Oceanospirillaceae</taxon>
        <taxon>Marinomonas</taxon>
    </lineage>
</organism>
<dbReference type="GO" id="GO:0009102">
    <property type="term" value="P:biotin biosynthetic process"/>
    <property type="evidence" value="ECO:0007669"/>
    <property type="project" value="UniProtKB-UniRule"/>
</dbReference>
<dbReference type="RefSeq" id="WP_113874182.1">
    <property type="nucleotide sequence ID" value="NZ_QNRF01000004.1"/>
</dbReference>
<dbReference type="OrthoDB" id="9760689at2"/>
<dbReference type="Proteomes" id="UP000252086">
    <property type="component" value="Unassembled WGS sequence"/>
</dbReference>
<keyword evidence="7 8" id="KW-0093">Biotin biosynthesis</keyword>